<keyword evidence="5 8" id="KW-1133">Transmembrane helix</keyword>
<dbReference type="InterPro" id="IPR045378">
    <property type="entry name" value="LNT_N"/>
</dbReference>
<dbReference type="InterPro" id="IPR036526">
    <property type="entry name" value="C-N_Hydrolase_sf"/>
</dbReference>
<evidence type="ECO:0000313" key="11">
    <source>
        <dbReference type="Proteomes" id="UP000502345"/>
    </source>
</evidence>
<keyword evidence="2 8" id="KW-1003">Cell membrane</keyword>
<keyword evidence="10" id="KW-0449">Lipoprotein</keyword>
<dbReference type="InterPro" id="IPR003010">
    <property type="entry name" value="C-N_Hydrolase"/>
</dbReference>
<evidence type="ECO:0000256" key="4">
    <source>
        <dbReference type="ARBA" id="ARBA00022692"/>
    </source>
</evidence>
<gene>
    <name evidence="8" type="primary">lnt</name>
    <name evidence="10" type="ORF">G9444_6475</name>
</gene>
<dbReference type="HAMAP" id="MF_01148">
    <property type="entry name" value="Lnt"/>
    <property type="match status" value="1"/>
</dbReference>
<evidence type="ECO:0000256" key="8">
    <source>
        <dbReference type="HAMAP-Rule" id="MF_01148"/>
    </source>
</evidence>
<dbReference type="GO" id="GO:0042158">
    <property type="term" value="P:lipoprotein biosynthetic process"/>
    <property type="evidence" value="ECO:0007669"/>
    <property type="project" value="UniProtKB-UniRule"/>
</dbReference>
<dbReference type="InterPro" id="IPR004563">
    <property type="entry name" value="Apolipo_AcylTrfase"/>
</dbReference>
<feature type="transmembrane region" description="Helical" evidence="8">
    <location>
        <begin position="32"/>
        <end position="49"/>
    </location>
</feature>
<comment type="similarity">
    <text evidence="8">Belongs to the CN hydrolase family. Apolipoprotein N-acyltransferase subfamily.</text>
</comment>
<evidence type="ECO:0000256" key="1">
    <source>
        <dbReference type="ARBA" id="ARBA00004651"/>
    </source>
</evidence>
<dbReference type="Pfam" id="PF20154">
    <property type="entry name" value="LNT_N"/>
    <property type="match status" value="1"/>
</dbReference>
<evidence type="ECO:0000259" key="9">
    <source>
        <dbReference type="PROSITE" id="PS50263"/>
    </source>
</evidence>
<dbReference type="CDD" id="cd07571">
    <property type="entry name" value="ALP_N-acyl_transferase"/>
    <property type="match status" value="1"/>
</dbReference>
<dbReference type="Pfam" id="PF00795">
    <property type="entry name" value="CN_hydrolase"/>
    <property type="match status" value="1"/>
</dbReference>
<dbReference type="EC" id="2.3.1.269" evidence="8"/>
<feature type="transmembrane region" description="Helical" evidence="8">
    <location>
        <begin position="79"/>
        <end position="100"/>
    </location>
</feature>
<evidence type="ECO:0000256" key="3">
    <source>
        <dbReference type="ARBA" id="ARBA00022679"/>
    </source>
</evidence>
<keyword evidence="6 8" id="KW-0472">Membrane</keyword>
<comment type="pathway">
    <text evidence="8">Protein modification; lipoprotein biosynthesis (N-acyl transfer).</text>
</comment>
<keyword evidence="3 8" id="KW-0808">Transferase</keyword>
<organism evidence="10 11">
    <name type="scientific">Rhodococcus erythropolis</name>
    <name type="common">Arthrobacter picolinophilus</name>
    <dbReference type="NCBI Taxonomy" id="1833"/>
    <lineage>
        <taxon>Bacteria</taxon>
        <taxon>Bacillati</taxon>
        <taxon>Actinomycetota</taxon>
        <taxon>Actinomycetes</taxon>
        <taxon>Mycobacteriales</taxon>
        <taxon>Nocardiaceae</taxon>
        <taxon>Rhodococcus</taxon>
        <taxon>Rhodococcus erythropolis group</taxon>
    </lineage>
</organism>
<feature type="transmembrane region" description="Helical" evidence="8">
    <location>
        <begin position="207"/>
        <end position="224"/>
    </location>
</feature>
<evidence type="ECO:0000256" key="2">
    <source>
        <dbReference type="ARBA" id="ARBA00022475"/>
    </source>
</evidence>
<dbReference type="UniPathway" id="UPA00666"/>
<feature type="transmembrane region" description="Helical" evidence="8">
    <location>
        <begin position="173"/>
        <end position="195"/>
    </location>
</feature>
<accession>A0A6G9D3I1</accession>
<feature type="domain" description="CN hydrolase" evidence="9">
    <location>
        <begin position="236"/>
        <end position="494"/>
    </location>
</feature>
<dbReference type="Proteomes" id="UP000502345">
    <property type="component" value="Plasmid plas1"/>
</dbReference>
<geneLocation type="plasmid" evidence="10 11">
    <name>plas1</name>
</geneLocation>
<proteinExistence type="inferred from homology"/>
<evidence type="ECO:0000313" key="10">
    <source>
        <dbReference type="EMBL" id="QIP43718.1"/>
    </source>
</evidence>
<dbReference type="Gene3D" id="3.60.110.10">
    <property type="entry name" value="Carbon-nitrogen hydrolase"/>
    <property type="match status" value="1"/>
</dbReference>
<feature type="transmembrane region" description="Helical" evidence="8">
    <location>
        <begin position="106"/>
        <end position="128"/>
    </location>
</feature>
<dbReference type="GO" id="GO:0005886">
    <property type="term" value="C:plasma membrane"/>
    <property type="evidence" value="ECO:0007669"/>
    <property type="project" value="UniProtKB-SubCell"/>
</dbReference>
<dbReference type="NCBIfam" id="TIGR00546">
    <property type="entry name" value="lnt"/>
    <property type="match status" value="1"/>
</dbReference>
<comment type="subcellular location">
    <subcellularLocation>
        <location evidence="1 8">Cell membrane</location>
        <topology evidence="1 8">Multi-pass membrane protein</topology>
    </subcellularLocation>
</comment>
<keyword evidence="4 8" id="KW-0812">Transmembrane</keyword>
<name>A0A6G9D3I1_RHOER</name>
<dbReference type="AlphaFoldDB" id="A0A6G9D3I1"/>
<sequence length="537" mass="56226">MRVLSVDRAITADSELDACLKSGRPKRHHGGIALRLALSVGAGWLLFLSFPPRTLWFLAPVAIALLTVVLQGRSLRAGFGFGYAAGLGFFVPLLPWVGAYVGATPWLALAAIEALAFGVFGVLAVAVGHAPLSPVWIAGAWVTAEALRSRVPFGGFPWGRLAFGQADGPLLPLASIAGAPGLSFVTALIGTLIAWSLAGPLNVRWQALAKGGACIVLIFVSALVTGSPGAAPDEVVTATVVQGNVPRLGLDFNAQRRAVLDNHVARTEQLAADVAAGRVARPRLVIWPENASDIDPLVNRDAAERLDRAARSIGAPILVGTVLVGEAGTSINSVMVWDPTDGPGQQHIKRQLVPFGEYLPLRSIVRAVSSYADSAGNFVAGNGNGVVDLNGVQVAVATCYEVAFDDLVTESVQAGATVIAVPTNNATFGRTEMTFQQLAMSRVRAVEHGRTVLIAATSGVSAIITPTGEVRQQSEIFTAQALTDEIALRSDLTPATRLGAVPEIALAVIVLSLAAASLRGRVPLLSRQKNETMNYYD</sequence>
<dbReference type="PROSITE" id="PS50263">
    <property type="entry name" value="CN_HYDROLASE"/>
    <property type="match status" value="1"/>
</dbReference>
<keyword evidence="10" id="KW-0614">Plasmid</keyword>
<dbReference type="SUPFAM" id="SSF56317">
    <property type="entry name" value="Carbon-nitrogen hydrolase"/>
    <property type="match status" value="1"/>
</dbReference>
<dbReference type="GO" id="GO:0016410">
    <property type="term" value="F:N-acyltransferase activity"/>
    <property type="evidence" value="ECO:0007669"/>
    <property type="project" value="UniProtKB-UniRule"/>
</dbReference>
<dbReference type="PANTHER" id="PTHR38686">
    <property type="entry name" value="APOLIPOPROTEIN N-ACYLTRANSFERASE"/>
    <property type="match status" value="1"/>
</dbReference>
<reference evidence="10 11" key="1">
    <citation type="submission" date="2020-03" db="EMBL/GenBank/DDBJ databases">
        <title>Screen low temperature-resistant strains for efficient degradation of petroleum hydrocarbons under the low temperature.</title>
        <authorList>
            <person name="Wang Y."/>
            <person name="Chen J."/>
        </authorList>
    </citation>
    <scope>NUCLEOTIDE SEQUENCE [LARGE SCALE GENOMIC DNA]</scope>
    <source>
        <strain evidence="10 11">KB1</strain>
        <plasmid evidence="10 11">plas1</plasmid>
    </source>
</reference>
<evidence type="ECO:0000256" key="5">
    <source>
        <dbReference type="ARBA" id="ARBA00022989"/>
    </source>
</evidence>
<comment type="catalytic activity">
    <reaction evidence="8">
        <text>N-terminal S-1,2-diacyl-sn-glyceryl-L-cysteinyl-[lipoprotein] + a glycerophospholipid = N-acyl-S-1,2-diacyl-sn-glyceryl-L-cysteinyl-[lipoprotein] + a 2-acyl-sn-glycero-3-phospholipid + H(+)</text>
        <dbReference type="Rhea" id="RHEA:48228"/>
        <dbReference type="Rhea" id="RHEA-COMP:14681"/>
        <dbReference type="Rhea" id="RHEA-COMP:14684"/>
        <dbReference type="ChEBI" id="CHEBI:15378"/>
        <dbReference type="ChEBI" id="CHEBI:136912"/>
        <dbReference type="ChEBI" id="CHEBI:140656"/>
        <dbReference type="ChEBI" id="CHEBI:140657"/>
        <dbReference type="ChEBI" id="CHEBI:140660"/>
        <dbReference type="EC" id="2.3.1.269"/>
    </reaction>
</comment>
<evidence type="ECO:0000256" key="6">
    <source>
        <dbReference type="ARBA" id="ARBA00023136"/>
    </source>
</evidence>
<evidence type="ECO:0000256" key="7">
    <source>
        <dbReference type="ARBA" id="ARBA00023315"/>
    </source>
</evidence>
<dbReference type="EMBL" id="CP050125">
    <property type="protein sequence ID" value="QIP43718.1"/>
    <property type="molecule type" value="Genomic_DNA"/>
</dbReference>
<keyword evidence="7 8" id="KW-0012">Acyltransferase</keyword>
<protein>
    <recommendedName>
        <fullName evidence="8">Apolipoprotein N-acyltransferase</fullName>
        <shortName evidence="8">ALP N-acyltransferase</shortName>
        <ecNumber evidence="8">2.3.1.269</ecNumber>
    </recommendedName>
</protein>
<dbReference type="PANTHER" id="PTHR38686:SF1">
    <property type="entry name" value="APOLIPOPROTEIN N-ACYLTRANSFERASE"/>
    <property type="match status" value="1"/>
</dbReference>
<feature type="transmembrane region" description="Helical" evidence="8">
    <location>
        <begin position="55"/>
        <end position="72"/>
    </location>
</feature>
<comment type="function">
    <text evidence="8">Catalyzes the phospholipid dependent N-acylation of the N-terminal cysteine of apolipoprotein, the last step in lipoprotein maturation.</text>
</comment>